<dbReference type="InterPro" id="IPR007278">
    <property type="entry name" value="DUF397"/>
</dbReference>
<protein>
    <recommendedName>
        <fullName evidence="2">DUF397 domain-containing protein</fullName>
    </recommendedName>
</protein>
<name>A0A1I1RKH3_9ACTN</name>
<dbReference type="EMBL" id="FOLM01000013">
    <property type="protein sequence ID" value="SFD34826.1"/>
    <property type="molecule type" value="Genomic_DNA"/>
</dbReference>
<accession>A0A1I1RKH3</accession>
<dbReference type="Proteomes" id="UP000199207">
    <property type="component" value="Unassembled WGS sequence"/>
</dbReference>
<sequence>MTASNLRQEWRKSSYSDNGGPSCLEVRDGIAGAVPVRDSKQPEGAQLRVPASAWAAFLGHLTRGGAVRSR</sequence>
<gene>
    <name evidence="3" type="ORF">SAMN05421773_113152</name>
</gene>
<evidence type="ECO:0000313" key="4">
    <source>
        <dbReference type="Proteomes" id="UP000199207"/>
    </source>
</evidence>
<dbReference type="Pfam" id="PF04149">
    <property type="entry name" value="DUF397"/>
    <property type="match status" value="1"/>
</dbReference>
<evidence type="ECO:0000259" key="2">
    <source>
        <dbReference type="Pfam" id="PF04149"/>
    </source>
</evidence>
<feature type="region of interest" description="Disordered" evidence="1">
    <location>
        <begin position="1"/>
        <end position="22"/>
    </location>
</feature>
<evidence type="ECO:0000313" key="3">
    <source>
        <dbReference type="EMBL" id="SFD34826.1"/>
    </source>
</evidence>
<dbReference type="OrthoDB" id="4570646at2"/>
<evidence type="ECO:0000256" key="1">
    <source>
        <dbReference type="SAM" id="MobiDB-lite"/>
    </source>
</evidence>
<dbReference type="STRING" id="910347.SAMN05421773_113152"/>
<reference evidence="3 4" key="1">
    <citation type="submission" date="2016-10" db="EMBL/GenBank/DDBJ databases">
        <authorList>
            <person name="de Groot N.N."/>
        </authorList>
    </citation>
    <scope>NUCLEOTIDE SEQUENCE [LARGE SCALE GENOMIC DNA]</scope>
    <source>
        <strain evidence="3 4">CGMCC 4.5739</strain>
    </source>
</reference>
<organism evidence="3 4">
    <name type="scientific">Streptomyces aidingensis</name>
    <dbReference type="NCBI Taxonomy" id="910347"/>
    <lineage>
        <taxon>Bacteria</taxon>
        <taxon>Bacillati</taxon>
        <taxon>Actinomycetota</taxon>
        <taxon>Actinomycetes</taxon>
        <taxon>Kitasatosporales</taxon>
        <taxon>Streptomycetaceae</taxon>
        <taxon>Streptomyces</taxon>
    </lineage>
</organism>
<feature type="domain" description="DUF397" evidence="2">
    <location>
        <begin position="9"/>
        <end position="61"/>
    </location>
</feature>
<proteinExistence type="predicted"/>
<dbReference type="AlphaFoldDB" id="A0A1I1RKH3"/>
<dbReference type="RefSeq" id="WP_093840594.1">
    <property type="nucleotide sequence ID" value="NZ_FOLM01000013.1"/>
</dbReference>
<keyword evidence="4" id="KW-1185">Reference proteome</keyword>